<evidence type="ECO:0000256" key="1">
    <source>
        <dbReference type="SAM" id="MobiDB-lite"/>
    </source>
</evidence>
<accession>A0A1V2LRQ3</accession>
<dbReference type="EMBL" id="MQVM01000003">
    <property type="protein sequence ID" value="ONH76639.1"/>
    <property type="molecule type" value="Genomic_DNA"/>
</dbReference>
<name>A0A1V2LRQ3_PICKU</name>
<feature type="compositionally biased region" description="Polar residues" evidence="1">
    <location>
        <begin position="1"/>
        <end position="16"/>
    </location>
</feature>
<evidence type="ECO:0000313" key="3">
    <source>
        <dbReference type="Proteomes" id="UP000189274"/>
    </source>
</evidence>
<sequence>MKSSNASVHSQASFQQMYIPRTDSVDGVEDIQGRLERNSKQEIQYPQHQQYIQNKQYNRSSQIYSHYPMKSSNLNLPERSNKRPIYTSCSEIETVNGSVGTITSANSNTSYRRQGNGGNSTPVTTPSDATANGVSTASPEVTKLTRSNSTSSLSSISSASSKISRKFSFLRLRGIAHETNDETLTQDQSFSSSVELDYVATVKGSGEGSFLRGVTLKVNKLKKTISNLSHKTDGSTILDKDLSDLNLGNADECEDEFSIIPAEHEPVRRSCSIKPSWKSGRKCFEGVRFSDHVESAPVYTYDRVNPDMKKVFIMQLYYPREIREIHIELNEFKKGMEIHPESAALTHWFKV</sequence>
<dbReference type="VEuPathDB" id="FungiDB:C5L36_0A02620"/>
<feature type="compositionally biased region" description="Polar residues" evidence="1">
    <location>
        <begin position="100"/>
        <end position="139"/>
    </location>
</feature>
<protein>
    <submittedName>
        <fullName evidence="2">Uncharacterized protein</fullName>
    </submittedName>
</protein>
<gene>
    <name evidence="2" type="ORF">BOH78_0720</name>
</gene>
<comment type="caution">
    <text evidence="2">The sequence shown here is derived from an EMBL/GenBank/DDBJ whole genome shotgun (WGS) entry which is preliminary data.</text>
</comment>
<dbReference type="AlphaFoldDB" id="A0A1V2LRQ3"/>
<feature type="region of interest" description="Disordered" evidence="1">
    <location>
        <begin position="100"/>
        <end position="155"/>
    </location>
</feature>
<proteinExistence type="predicted"/>
<feature type="compositionally biased region" description="Low complexity" evidence="1">
    <location>
        <begin position="144"/>
        <end position="155"/>
    </location>
</feature>
<evidence type="ECO:0000313" key="2">
    <source>
        <dbReference type="EMBL" id="ONH76639.1"/>
    </source>
</evidence>
<dbReference type="Proteomes" id="UP000189274">
    <property type="component" value="Unassembled WGS sequence"/>
</dbReference>
<feature type="region of interest" description="Disordered" evidence="1">
    <location>
        <begin position="1"/>
        <end position="24"/>
    </location>
</feature>
<organism evidence="2 3">
    <name type="scientific">Pichia kudriavzevii</name>
    <name type="common">Yeast</name>
    <name type="synonym">Issatchenkia orientalis</name>
    <dbReference type="NCBI Taxonomy" id="4909"/>
    <lineage>
        <taxon>Eukaryota</taxon>
        <taxon>Fungi</taxon>
        <taxon>Dikarya</taxon>
        <taxon>Ascomycota</taxon>
        <taxon>Saccharomycotina</taxon>
        <taxon>Pichiomycetes</taxon>
        <taxon>Pichiales</taxon>
        <taxon>Pichiaceae</taxon>
        <taxon>Pichia</taxon>
    </lineage>
</organism>
<reference evidence="3" key="1">
    <citation type="journal article" date="2017" name="Genome Announc.">
        <title>Genome sequences of Cyberlindnera fabianii 65, Pichia kudriavzevii 129, and Saccharomyces cerevisiae 131 isolated from fermented masau fruits in Zimbabwe.</title>
        <authorList>
            <person name="van Rijswijck I.M.H."/>
            <person name="Derks M.F.L."/>
            <person name="Abee T."/>
            <person name="de Ridder D."/>
            <person name="Smid E.J."/>
        </authorList>
    </citation>
    <scope>NUCLEOTIDE SEQUENCE [LARGE SCALE GENOMIC DNA]</scope>
    <source>
        <strain evidence="3">129</strain>
    </source>
</reference>